<protein>
    <submittedName>
        <fullName evidence="1">Uncharacterized protein</fullName>
    </submittedName>
</protein>
<keyword evidence="2" id="KW-1185">Reference proteome</keyword>
<comment type="caution">
    <text evidence="1">The sequence shown here is derived from an EMBL/GenBank/DDBJ whole genome shotgun (WGS) entry which is preliminary data.</text>
</comment>
<reference evidence="1 2" key="1">
    <citation type="submission" date="2024-02" db="EMBL/GenBank/DDBJ databases">
        <title>De novo assembly and annotation of 12 fungi associated with fruit tree decline syndrome in Ontario, Canada.</title>
        <authorList>
            <person name="Sulman M."/>
            <person name="Ellouze W."/>
            <person name="Ilyukhin E."/>
        </authorList>
    </citation>
    <scope>NUCLEOTIDE SEQUENCE [LARGE SCALE GENOMIC DNA]</scope>
    <source>
        <strain evidence="1 2">FDS-637</strain>
    </source>
</reference>
<name>A0ABR3CPS7_9PEZI</name>
<evidence type="ECO:0000313" key="2">
    <source>
        <dbReference type="Proteomes" id="UP001430584"/>
    </source>
</evidence>
<dbReference type="RefSeq" id="XP_066635672.1">
    <property type="nucleotide sequence ID" value="XM_066773105.1"/>
</dbReference>
<proteinExistence type="predicted"/>
<dbReference type="EMBL" id="JAJVCZ030000002">
    <property type="protein sequence ID" value="KAL0262643.1"/>
    <property type="molecule type" value="Genomic_DNA"/>
</dbReference>
<gene>
    <name evidence="1" type="ORF">SLS55_001613</name>
</gene>
<sequence>MRALPAAPHPPFLSNPFNPAALPTLIRPTNMPDKPSALRKARRKLSALAKHNKTSNRSAAAPPSLFLQLPREIRNTIYDFAIESCASEREHDVTANPRFTDQPLYETVTAGLSAPARLRRRRLLERLMHLHRGGKPSSLIEREARARLTVQQRGSPVNLLLTCRQLSAEFSEALHLRCKLVGTVDCRPDGLQVDGSAASSFDAARASEILGVRRSLMPRSFFFFSDGIDGGGLDLRHVRNWEVQFNNLLPLLLRADEAAAAGGHHNRPTPPPPLLQDDDLANIAATLGAALALLPACREVTLRVTLRDYEIRILRGTVRRNSYAGVVALFRPFFERLRLPEPHGVQTVNKILTVGFGARRDPATARQAFAVRRRVERWRSDCGAGEMRVVADDERDLEYM</sequence>
<organism evidence="1 2">
    <name type="scientific">Diplodia seriata</name>
    <dbReference type="NCBI Taxonomy" id="420778"/>
    <lineage>
        <taxon>Eukaryota</taxon>
        <taxon>Fungi</taxon>
        <taxon>Dikarya</taxon>
        <taxon>Ascomycota</taxon>
        <taxon>Pezizomycotina</taxon>
        <taxon>Dothideomycetes</taxon>
        <taxon>Dothideomycetes incertae sedis</taxon>
        <taxon>Botryosphaeriales</taxon>
        <taxon>Botryosphaeriaceae</taxon>
        <taxon>Diplodia</taxon>
    </lineage>
</organism>
<evidence type="ECO:0000313" key="1">
    <source>
        <dbReference type="EMBL" id="KAL0262643.1"/>
    </source>
</evidence>
<dbReference type="Proteomes" id="UP001430584">
    <property type="component" value="Unassembled WGS sequence"/>
</dbReference>
<dbReference type="GeneID" id="92005698"/>
<accession>A0ABR3CPS7</accession>